<sequence length="332" mass="34475">MPPPSLCRRAWCPSVPAYPRRGGGTGRAPPVRRGAAADHPLPCEDGRHVTTPADRSPVPPAPSPSVVRDLRPADLPWTAATHVRLLPHGLFPRLGGAFVRRWHLGHRTSPYGVALVAERDGRPVGFLVGAVDQRRHVAWTLEHERLALALRGVLGLALHPAVLAVFVRTRLVRYARRLLPLPAAPASGGGASRPATPASAPAGPAGEPAPVAVVAAVVVDPTARGTGAGRLLVEEFLARSAAAGTARAELVTLAGAGGASDFYAALGWQALEEHPNRDGELVRRFVASTRGGAPGTGTHLDLDRPAGERAGDRSAAGRQGAEGGGTWLEPTA</sequence>
<proteinExistence type="predicted"/>
<reference evidence="3 4" key="1">
    <citation type="submission" date="2018-09" db="EMBL/GenBank/DDBJ databases">
        <title>YIM 75000 draft genome.</title>
        <authorList>
            <person name="Tang S."/>
            <person name="Feng Y."/>
        </authorList>
    </citation>
    <scope>NUCLEOTIDE SEQUENCE [LARGE SCALE GENOMIC DNA]</scope>
    <source>
        <strain evidence="3 4">YIM 75000</strain>
    </source>
</reference>
<keyword evidence="3" id="KW-0808">Transferase</keyword>
<feature type="domain" description="N-acetyltransferase" evidence="2">
    <location>
        <begin position="65"/>
        <end position="286"/>
    </location>
</feature>
<accession>A0A3A3YXY9</accession>
<dbReference type="Gene3D" id="3.40.630.30">
    <property type="match status" value="1"/>
</dbReference>
<dbReference type="EMBL" id="QZEZ01000003">
    <property type="protein sequence ID" value="RJK96518.1"/>
    <property type="molecule type" value="Genomic_DNA"/>
</dbReference>
<dbReference type="GO" id="GO:0016747">
    <property type="term" value="F:acyltransferase activity, transferring groups other than amino-acyl groups"/>
    <property type="evidence" value="ECO:0007669"/>
    <property type="project" value="InterPro"/>
</dbReference>
<dbReference type="InterPro" id="IPR016181">
    <property type="entry name" value="Acyl_CoA_acyltransferase"/>
</dbReference>
<evidence type="ECO:0000256" key="1">
    <source>
        <dbReference type="SAM" id="MobiDB-lite"/>
    </source>
</evidence>
<keyword evidence="4" id="KW-1185">Reference proteome</keyword>
<evidence type="ECO:0000259" key="2">
    <source>
        <dbReference type="PROSITE" id="PS51186"/>
    </source>
</evidence>
<dbReference type="Proteomes" id="UP000265614">
    <property type="component" value="Unassembled WGS sequence"/>
</dbReference>
<protein>
    <submittedName>
        <fullName evidence="3">GNAT family N-acetyltransferase</fullName>
    </submittedName>
</protein>
<dbReference type="OrthoDB" id="3576548at2"/>
<feature type="region of interest" description="Disordered" evidence="1">
    <location>
        <begin position="15"/>
        <end position="66"/>
    </location>
</feature>
<organism evidence="3 4">
    <name type="scientific">Vallicoccus soli</name>
    <dbReference type="NCBI Taxonomy" id="2339232"/>
    <lineage>
        <taxon>Bacteria</taxon>
        <taxon>Bacillati</taxon>
        <taxon>Actinomycetota</taxon>
        <taxon>Actinomycetes</taxon>
        <taxon>Motilibacterales</taxon>
        <taxon>Vallicoccaceae</taxon>
        <taxon>Vallicoccus</taxon>
    </lineage>
</organism>
<feature type="region of interest" description="Disordered" evidence="1">
    <location>
        <begin position="185"/>
        <end position="206"/>
    </location>
</feature>
<comment type="caution">
    <text evidence="3">The sequence shown here is derived from an EMBL/GenBank/DDBJ whole genome shotgun (WGS) entry which is preliminary data.</text>
</comment>
<evidence type="ECO:0000313" key="4">
    <source>
        <dbReference type="Proteomes" id="UP000265614"/>
    </source>
</evidence>
<dbReference type="AlphaFoldDB" id="A0A3A3YXY9"/>
<gene>
    <name evidence="3" type="ORF">D5H78_08560</name>
</gene>
<evidence type="ECO:0000313" key="3">
    <source>
        <dbReference type="EMBL" id="RJK96518.1"/>
    </source>
</evidence>
<dbReference type="Pfam" id="PF13673">
    <property type="entry name" value="Acetyltransf_10"/>
    <property type="match status" value="1"/>
</dbReference>
<dbReference type="PROSITE" id="PS51186">
    <property type="entry name" value="GNAT"/>
    <property type="match status" value="1"/>
</dbReference>
<dbReference type="SUPFAM" id="SSF55729">
    <property type="entry name" value="Acyl-CoA N-acyltransferases (Nat)"/>
    <property type="match status" value="1"/>
</dbReference>
<feature type="region of interest" description="Disordered" evidence="1">
    <location>
        <begin position="288"/>
        <end position="332"/>
    </location>
</feature>
<name>A0A3A3YXY9_9ACTN</name>
<feature type="compositionally biased region" description="Basic and acidic residues" evidence="1">
    <location>
        <begin position="300"/>
        <end position="312"/>
    </location>
</feature>
<dbReference type="InterPro" id="IPR000182">
    <property type="entry name" value="GNAT_dom"/>
</dbReference>